<reference evidence="5" key="1">
    <citation type="journal article" date="2014" name="Int. J. Syst. Evol. Microbiol.">
        <title>Complete genome sequence of Corynebacterium casei LMG S-19264T (=DSM 44701T), isolated from a smear-ripened cheese.</title>
        <authorList>
            <consortium name="US DOE Joint Genome Institute (JGI-PGF)"/>
            <person name="Walter F."/>
            <person name="Albersmeier A."/>
            <person name="Kalinowski J."/>
            <person name="Ruckert C."/>
        </authorList>
    </citation>
    <scope>NUCLEOTIDE SEQUENCE</scope>
    <source>
        <strain evidence="5">CGMCC 1.15958</strain>
    </source>
</reference>
<dbReference type="Proteomes" id="UP000609064">
    <property type="component" value="Unassembled WGS sequence"/>
</dbReference>
<gene>
    <name evidence="5" type="ORF">GCM10011514_49670</name>
</gene>
<organism evidence="5 6">
    <name type="scientific">Emticicia aquatilis</name>
    <dbReference type="NCBI Taxonomy" id="1537369"/>
    <lineage>
        <taxon>Bacteria</taxon>
        <taxon>Pseudomonadati</taxon>
        <taxon>Bacteroidota</taxon>
        <taxon>Cytophagia</taxon>
        <taxon>Cytophagales</taxon>
        <taxon>Leadbetterellaceae</taxon>
        <taxon>Emticicia</taxon>
    </lineage>
</organism>
<sequence length="281" mass="33637">MIYAYQENALDSALSLRINEPTFDKYFFKNRNERLLTIAWNRGEEQTAWIDEVEYHFPKNSILALMVNQSFRFERPEDLVSWQFNREFYCIVDHDREVSCVGFLFYGMRDLLFISLDEKNVTRLDLLVKVFADEFETHDNIQGEMLRMMLKRLIIIITRLAKEQSLTPPMKESDFDIVRKFNLSVENHYKTKHQVQDYADLLNKSPKTLSNLFLIYNQKSPLQIIHERISLEAKRLMIYTDKSTKEIAYELGFEEVAHFSRFFKKIIGQNPTDFKTEMRRH</sequence>
<name>A0A916Z759_9BACT</name>
<dbReference type="Gene3D" id="1.10.10.60">
    <property type="entry name" value="Homeodomain-like"/>
    <property type="match status" value="1"/>
</dbReference>
<feature type="domain" description="HTH araC/xylS-type" evidence="4">
    <location>
        <begin position="179"/>
        <end position="277"/>
    </location>
</feature>
<dbReference type="InterPro" id="IPR018060">
    <property type="entry name" value="HTH_AraC"/>
</dbReference>
<protein>
    <submittedName>
        <fullName evidence="5">Transcriptional regulator</fullName>
    </submittedName>
</protein>
<dbReference type="SMART" id="SM00342">
    <property type="entry name" value="HTH_ARAC"/>
    <property type="match status" value="1"/>
</dbReference>
<evidence type="ECO:0000313" key="5">
    <source>
        <dbReference type="EMBL" id="GGD79734.1"/>
    </source>
</evidence>
<keyword evidence="6" id="KW-1185">Reference proteome</keyword>
<evidence type="ECO:0000259" key="4">
    <source>
        <dbReference type="PROSITE" id="PS01124"/>
    </source>
</evidence>
<comment type="caution">
    <text evidence="5">The sequence shown here is derived from an EMBL/GenBank/DDBJ whole genome shotgun (WGS) entry which is preliminary data.</text>
</comment>
<dbReference type="PANTHER" id="PTHR43280">
    <property type="entry name" value="ARAC-FAMILY TRANSCRIPTIONAL REGULATOR"/>
    <property type="match status" value="1"/>
</dbReference>
<reference evidence="5" key="2">
    <citation type="submission" date="2020-09" db="EMBL/GenBank/DDBJ databases">
        <authorList>
            <person name="Sun Q."/>
            <person name="Zhou Y."/>
        </authorList>
    </citation>
    <scope>NUCLEOTIDE SEQUENCE</scope>
    <source>
        <strain evidence="5">CGMCC 1.15958</strain>
    </source>
</reference>
<evidence type="ECO:0000313" key="6">
    <source>
        <dbReference type="Proteomes" id="UP000609064"/>
    </source>
</evidence>
<dbReference type="PROSITE" id="PS01124">
    <property type="entry name" value="HTH_ARAC_FAMILY_2"/>
    <property type="match status" value="1"/>
</dbReference>
<evidence type="ECO:0000256" key="2">
    <source>
        <dbReference type="ARBA" id="ARBA00023125"/>
    </source>
</evidence>
<evidence type="ECO:0000256" key="3">
    <source>
        <dbReference type="ARBA" id="ARBA00023163"/>
    </source>
</evidence>
<dbReference type="RefSeq" id="WP_188770609.1">
    <property type="nucleotide sequence ID" value="NZ_BMKK01000015.1"/>
</dbReference>
<proteinExistence type="predicted"/>
<keyword evidence="1" id="KW-0805">Transcription regulation</keyword>
<accession>A0A916Z759</accession>
<dbReference type="AlphaFoldDB" id="A0A916Z759"/>
<dbReference type="InterPro" id="IPR020449">
    <property type="entry name" value="Tscrpt_reg_AraC-type_HTH"/>
</dbReference>
<dbReference type="PANTHER" id="PTHR43280:SF32">
    <property type="entry name" value="TRANSCRIPTIONAL REGULATORY PROTEIN"/>
    <property type="match status" value="1"/>
</dbReference>
<dbReference type="EMBL" id="BMKK01000015">
    <property type="protein sequence ID" value="GGD79734.1"/>
    <property type="molecule type" value="Genomic_DNA"/>
</dbReference>
<dbReference type="InterPro" id="IPR009057">
    <property type="entry name" value="Homeodomain-like_sf"/>
</dbReference>
<keyword evidence="3" id="KW-0804">Transcription</keyword>
<dbReference type="Pfam" id="PF12833">
    <property type="entry name" value="HTH_18"/>
    <property type="match status" value="1"/>
</dbReference>
<keyword evidence="2" id="KW-0238">DNA-binding</keyword>
<dbReference type="PRINTS" id="PR00032">
    <property type="entry name" value="HTHARAC"/>
</dbReference>
<evidence type="ECO:0000256" key="1">
    <source>
        <dbReference type="ARBA" id="ARBA00023015"/>
    </source>
</evidence>
<dbReference type="GO" id="GO:0043565">
    <property type="term" value="F:sequence-specific DNA binding"/>
    <property type="evidence" value="ECO:0007669"/>
    <property type="project" value="InterPro"/>
</dbReference>
<dbReference type="SUPFAM" id="SSF46689">
    <property type="entry name" value="Homeodomain-like"/>
    <property type="match status" value="1"/>
</dbReference>
<dbReference type="GO" id="GO:0003700">
    <property type="term" value="F:DNA-binding transcription factor activity"/>
    <property type="evidence" value="ECO:0007669"/>
    <property type="project" value="InterPro"/>
</dbReference>